<feature type="domain" description="HTH marR-type" evidence="3">
    <location>
        <begin position="24"/>
        <end position="186"/>
    </location>
</feature>
<feature type="region of interest" description="Disordered" evidence="2">
    <location>
        <begin position="190"/>
        <end position="211"/>
    </location>
</feature>
<dbReference type="PANTHER" id="PTHR33164">
    <property type="entry name" value="TRANSCRIPTIONAL REGULATOR, MARR FAMILY"/>
    <property type="match status" value="1"/>
</dbReference>
<dbReference type="InterPro" id="IPR036390">
    <property type="entry name" value="WH_DNA-bd_sf"/>
</dbReference>
<sequence length="211" mass="24449">MVINRNMVIISVQIKKVGEALKEKDILAQNLLIAFMRFNRSNWKQPKTEGRNPSEIVLLVTLIRGKETTEKHDPAVVGRMIRDFQENGPTTKDQLEGLKISEISEIMRVKAPTITPVIQGLEEQGLVERRMDQFDRRVMRITITEAGREAVRDVHRELMSNMKEMIEYLGEEDSIQLAKLLTRVYEYKEQKRTSAEQHCKDRFSPKGSDHT</sequence>
<comment type="caution">
    <text evidence="4">The sequence shown here is derived from an EMBL/GenBank/DDBJ whole genome shotgun (WGS) entry which is preliminary data.</text>
</comment>
<dbReference type="PANTHER" id="PTHR33164:SF43">
    <property type="entry name" value="HTH-TYPE TRANSCRIPTIONAL REPRESSOR YETL"/>
    <property type="match status" value="1"/>
</dbReference>
<dbReference type="SUPFAM" id="SSF46785">
    <property type="entry name" value="Winged helix' DNA-binding domain"/>
    <property type="match status" value="1"/>
</dbReference>
<evidence type="ECO:0000256" key="2">
    <source>
        <dbReference type="SAM" id="MobiDB-lite"/>
    </source>
</evidence>
<evidence type="ECO:0000313" key="5">
    <source>
        <dbReference type="Proteomes" id="UP001597169"/>
    </source>
</evidence>
<dbReference type="Pfam" id="PF01047">
    <property type="entry name" value="MarR"/>
    <property type="match status" value="1"/>
</dbReference>
<dbReference type="InterPro" id="IPR000835">
    <property type="entry name" value="HTH_MarR-typ"/>
</dbReference>
<dbReference type="EMBL" id="JBHTKX010000002">
    <property type="protein sequence ID" value="MFD1129953.1"/>
    <property type="molecule type" value="Genomic_DNA"/>
</dbReference>
<keyword evidence="1" id="KW-0238">DNA-binding</keyword>
<dbReference type="PRINTS" id="PR00598">
    <property type="entry name" value="HTHMARR"/>
</dbReference>
<evidence type="ECO:0000259" key="3">
    <source>
        <dbReference type="PROSITE" id="PS50995"/>
    </source>
</evidence>
<proteinExistence type="predicted"/>
<dbReference type="RefSeq" id="WP_091160200.1">
    <property type="nucleotide sequence ID" value="NZ_JBHTKX010000002.1"/>
</dbReference>
<gene>
    <name evidence="4" type="ORF">ACFQ3J_17430</name>
</gene>
<dbReference type="Gene3D" id="1.10.10.10">
    <property type="entry name" value="Winged helix-like DNA-binding domain superfamily/Winged helix DNA-binding domain"/>
    <property type="match status" value="1"/>
</dbReference>
<accession>A0ABW3PZ26</accession>
<dbReference type="Proteomes" id="UP001597169">
    <property type="component" value="Unassembled WGS sequence"/>
</dbReference>
<reference evidence="5" key="1">
    <citation type="journal article" date="2019" name="Int. J. Syst. Evol. Microbiol.">
        <title>The Global Catalogue of Microorganisms (GCM) 10K type strain sequencing project: providing services to taxonomists for standard genome sequencing and annotation.</title>
        <authorList>
            <consortium name="The Broad Institute Genomics Platform"/>
            <consortium name="The Broad Institute Genome Sequencing Center for Infectious Disease"/>
            <person name="Wu L."/>
            <person name="Ma J."/>
        </authorList>
    </citation>
    <scope>NUCLEOTIDE SEQUENCE [LARGE SCALE GENOMIC DNA]</scope>
    <source>
        <strain evidence="5">CCUG 53519</strain>
    </source>
</reference>
<dbReference type="InterPro" id="IPR036388">
    <property type="entry name" value="WH-like_DNA-bd_sf"/>
</dbReference>
<name>A0ABW3PZ26_9BACL</name>
<dbReference type="SMART" id="SM00347">
    <property type="entry name" value="HTH_MARR"/>
    <property type="match status" value="1"/>
</dbReference>
<organism evidence="4 5">
    <name type="scientific">Paenibacillus provencensis</name>
    <dbReference type="NCBI Taxonomy" id="441151"/>
    <lineage>
        <taxon>Bacteria</taxon>
        <taxon>Bacillati</taxon>
        <taxon>Bacillota</taxon>
        <taxon>Bacilli</taxon>
        <taxon>Bacillales</taxon>
        <taxon>Paenibacillaceae</taxon>
        <taxon>Paenibacillus</taxon>
    </lineage>
</organism>
<evidence type="ECO:0000256" key="1">
    <source>
        <dbReference type="ARBA" id="ARBA00023125"/>
    </source>
</evidence>
<dbReference type="InterPro" id="IPR039422">
    <property type="entry name" value="MarR/SlyA-like"/>
</dbReference>
<keyword evidence="5" id="KW-1185">Reference proteome</keyword>
<evidence type="ECO:0000313" key="4">
    <source>
        <dbReference type="EMBL" id="MFD1129953.1"/>
    </source>
</evidence>
<dbReference type="PROSITE" id="PS50995">
    <property type="entry name" value="HTH_MARR_2"/>
    <property type="match status" value="1"/>
</dbReference>
<protein>
    <submittedName>
        <fullName evidence="4">MarR family winged helix-turn-helix transcriptional regulator</fullName>
    </submittedName>
</protein>